<sequence length="41" mass="4565">MPSSASTTKKTPCKFCQRSRWLMTITILVVLFSVAFLNLSG</sequence>
<dbReference type="Proteomes" id="UP001147830">
    <property type="component" value="Unassembled WGS sequence"/>
</dbReference>
<evidence type="ECO:0000313" key="3">
    <source>
        <dbReference type="Proteomes" id="UP001147830"/>
    </source>
</evidence>
<gene>
    <name evidence="2" type="ORF">NYR02_18415</name>
</gene>
<dbReference type="RefSeq" id="WP_260977835.1">
    <property type="nucleotide sequence ID" value="NZ_JAOANI010000031.1"/>
</dbReference>
<keyword evidence="1" id="KW-0812">Transmembrane</keyword>
<protein>
    <submittedName>
        <fullName evidence="2">Uncharacterized protein</fullName>
    </submittedName>
</protein>
<comment type="caution">
    <text evidence="2">The sequence shown here is derived from an EMBL/GenBank/DDBJ whole genome shotgun (WGS) entry which is preliminary data.</text>
</comment>
<reference evidence="2" key="1">
    <citation type="journal article" date="2022" name="Front. Microbiol.">
        <title>Genome-based taxonomic rearrangement of Oceanobacter-related bacteria including the description of Thalassolituus hydrocarbonoclasticus sp. nov. and Thalassolituus pacificus sp. nov. and emended description of the genus Thalassolituus.</title>
        <authorList>
            <person name="Dong C."/>
            <person name="Wei L."/>
            <person name="Wang J."/>
            <person name="Lai Q."/>
            <person name="Huang Z."/>
            <person name="Shao Z."/>
        </authorList>
    </citation>
    <scope>NUCLEOTIDE SEQUENCE</scope>
    <source>
        <strain evidence="2">59MF3M-4</strain>
    </source>
</reference>
<feature type="transmembrane region" description="Helical" evidence="1">
    <location>
        <begin position="21"/>
        <end position="39"/>
    </location>
</feature>
<reference evidence="2" key="2">
    <citation type="submission" date="2022-08" db="EMBL/GenBank/DDBJ databases">
        <authorList>
            <person name="Dong C."/>
        </authorList>
    </citation>
    <scope>NUCLEOTIDE SEQUENCE</scope>
    <source>
        <strain evidence="2">59MF3M-4</strain>
    </source>
</reference>
<evidence type="ECO:0000256" key="1">
    <source>
        <dbReference type="SAM" id="Phobius"/>
    </source>
</evidence>
<dbReference type="AlphaFoldDB" id="A0A9X2WII8"/>
<name>A0A9X2WII8_9GAMM</name>
<accession>A0A9X2WII8</accession>
<keyword evidence="3" id="KW-1185">Reference proteome</keyword>
<organism evidence="2 3">
    <name type="scientific">Thalassolituus pacificus</name>
    <dbReference type="NCBI Taxonomy" id="2975440"/>
    <lineage>
        <taxon>Bacteria</taxon>
        <taxon>Pseudomonadati</taxon>
        <taxon>Pseudomonadota</taxon>
        <taxon>Gammaproteobacteria</taxon>
        <taxon>Oceanospirillales</taxon>
        <taxon>Oceanospirillaceae</taxon>
        <taxon>Thalassolituus</taxon>
    </lineage>
</organism>
<keyword evidence="1" id="KW-0472">Membrane</keyword>
<proteinExistence type="predicted"/>
<dbReference type="EMBL" id="JAOANI010000031">
    <property type="protein sequence ID" value="MCT7361003.1"/>
    <property type="molecule type" value="Genomic_DNA"/>
</dbReference>
<keyword evidence="1" id="KW-1133">Transmembrane helix</keyword>
<evidence type="ECO:0000313" key="2">
    <source>
        <dbReference type="EMBL" id="MCT7361003.1"/>
    </source>
</evidence>